<dbReference type="Pfam" id="PF07238">
    <property type="entry name" value="PilZ"/>
    <property type="match status" value="1"/>
</dbReference>
<accession>A0AAP6MMF3</accession>
<dbReference type="AlphaFoldDB" id="A0AAP6MMF3"/>
<protein>
    <recommendedName>
        <fullName evidence="1">Cyclic diguanosine monophosphate-binding protein</fullName>
        <shortName evidence="1">c-di-GMP-binding protein</shortName>
    </recommendedName>
    <alternativeName>
        <fullName evidence="1">Pilz domain-containing protein</fullName>
    </alternativeName>
</protein>
<dbReference type="InterPro" id="IPR009875">
    <property type="entry name" value="PilZ_domain"/>
</dbReference>
<name>A0AAP6MMF3_9GAMM</name>
<dbReference type="Gene3D" id="2.40.10.220">
    <property type="entry name" value="predicted glycosyltransferase like domains"/>
    <property type="match status" value="1"/>
</dbReference>
<evidence type="ECO:0000256" key="1">
    <source>
        <dbReference type="PIRNR" id="PIRNR028141"/>
    </source>
</evidence>
<comment type="function">
    <text evidence="1">Binds the second messenger bis-(3'-5') cyclic dimeric guanosine monophosphate (c-di-GMP). Can bind two c-di-GMP molecules per monomer. May play a role in bacterial second-messenger regulated processes. Binding to c-di-GMP induces a conformational change of the C- and N-termini resulting in the exposure of a highly negative surface on one side of the protein to a possible effector protein.</text>
</comment>
<organism evidence="3 4">
    <name type="scientific">Natronospira elongata</name>
    <dbReference type="NCBI Taxonomy" id="3110268"/>
    <lineage>
        <taxon>Bacteria</taxon>
        <taxon>Pseudomonadati</taxon>
        <taxon>Pseudomonadota</taxon>
        <taxon>Gammaproteobacteria</taxon>
        <taxon>Natronospirales</taxon>
        <taxon>Natronospiraceae</taxon>
        <taxon>Natronospira</taxon>
    </lineage>
</organism>
<evidence type="ECO:0000313" key="3">
    <source>
        <dbReference type="EMBL" id="MEA5445887.1"/>
    </source>
</evidence>
<evidence type="ECO:0000259" key="2">
    <source>
        <dbReference type="Pfam" id="PF07238"/>
    </source>
</evidence>
<evidence type="ECO:0000313" key="4">
    <source>
        <dbReference type="Proteomes" id="UP001302316"/>
    </source>
</evidence>
<dbReference type="PIRSF" id="PIRSF028141">
    <property type="entry name" value="C-di-GMP_BP_PA4608"/>
    <property type="match status" value="1"/>
</dbReference>
<dbReference type="GO" id="GO:0035438">
    <property type="term" value="F:cyclic-di-GMP binding"/>
    <property type="evidence" value="ECO:0007669"/>
    <property type="project" value="InterPro"/>
</dbReference>
<keyword evidence="4" id="KW-1185">Reference proteome</keyword>
<dbReference type="Proteomes" id="UP001302316">
    <property type="component" value="Unassembled WGS sequence"/>
</dbReference>
<keyword evidence="1" id="KW-0973">c-di-GMP</keyword>
<comment type="subunit">
    <text evidence="1">Monomer in both c-di-GMP-bound and free forms.</text>
</comment>
<keyword evidence="1" id="KW-0547">Nucleotide-binding</keyword>
<dbReference type="RefSeq" id="WP_346051757.1">
    <property type="nucleotide sequence ID" value="NZ_JAYGII010000016.1"/>
</dbReference>
<proteinExistence type="predicted"/>
<comment type="caution">
    <text evidence="3">The sequence shown here is derived from an EMBL/GenBank/DDBJ whole genome shotgun (WGS) entry which is preliminary data.</text>
</comment>
<dbReference type="SUPFAM" id="SSF141371">
    <property type="entry name" value="PilZ domain-like"/>
    <property type="match status" value="1"/>
</dbReference>
<dbReference type="EMBL" id="JAYGII010000016">
    <property type="protein sequence ID" value="MEA5445887.1"/>
    <property type="molecule type" value="Genomic_DNA"/>
</dbReference>
<feature type="domain" description="PilZ" evidence="2">
    <location>
        <begin position="9"/>
        <end position="105"/>
    </location>
</feature>
<reference evidence="3 4" key="1">
    <citation type="submission" date="2023-12" db="EMBL/GenBank/DDBJ databases">
        <title>Whole-genome sequencing of halo(alkali)philic microorganisms from hypersaline lakes.</title>
        <authorList>
            <person name="Sorokin D.Y."/>
            <person name="Merkel A.Y."/>
            <person name="Messina E."/>
            <person name="Yakimov M."/>
        </authorList>
    </citation>
    <scope>NUCLEOTIDE SEQUENCE [LARGE SCALE GENOMIC DNA]</scope>
    <source>
        <strain evidence="3 4">AB-CW1</strain>
    </source>
</reference>
<dbReference type="InterPro" id="IPR027021">
    <property type="entry name" value="C-di-GMP_BP_PA4608"/>
</dbReference>
<gene>
    <name evidence="3" type="ORF">VCB98_08655</name>
</gene>
<sequence>MATESDKQERRRHTRVDFRADARLNTDGSQWPCELLNVSVKGALLTRPEGWPGNEGDRSLLSIALEGGAPVEMEVNVVRVEAEKVACDWDMFDVAGFVQLRRMLEQQLGDPELVARELTQLYSQD</sequence>